<dbReference type="Proteomes" id="UP000838878">
    <property type="component" value="Chromosome 8"/>
</dbReference>
<organism evidence="2 3">
    <name type="scientific">Brenthis ino</name>
    <name type="common">lesser marbled fritillary</name>
    <dbReference type="NCBI Taxonomy" id="405034"/>
    <lineage>
        <taxon>Eukaryota</taxon>
        <taxon>Metazoa</taxon>
        <taxon>Ecdysozoa</taxon>
        <taxon>Arthropoda</taxon>
        <taxon>Hexapoda</taxon>
        <taxon>Insecta</taxon>
        <taxon>Pterygota</taxon>
        <taxon>Neoptera</taxon>
        <taxon>Endopterygota</taxon>
        <taxon>Lepidoptera</taxon>
        <taxon>Glossata</taxon>
        <taxon>Ditrysia</taxon>
        <taxon>Papilionoidea</taxon>
        <taxon>Nymphalidae</taxon>
        <taxon>Heliconiinae</taxon>
        <taxon>Argynnini</taxon>
        <taxon>Brenthis</taxon>
    </lineage>
</organism>
<feature type="compositionally biased region" description="Polar residues" evidence="1">
    <location>
        <begin position="32"/>
        <end position="58"/>
    </location>
</feature>
<feature type="non-terminal residue" evidence="2">
    <location>
        <position position="198"/>
    </location>
</feature>
<name>A0A8J9V528_9NEOP</name>
<reference evidence="2" key="1">
    <citation type="submission" date="2021-12" db="EMBL/GenBank/DDBJ databases">
        <authorList>
            <person name="Martin H S."/>
        </authorList>
    </citation>
    <scope>NUCLEOTIDE SEQUENCE</scope>
</reference>
<proteinExistence type="predicted"/>
<feature type="region of interest" description="Disordered" evidence="1">
    <location>
        <begin position="32"/>
        <end position="155"/>
    </location>
</feature>
<keyword evidence="3" id="KW-1185">Reference proteome</keyword>
<sequence>MDPKNASSEGLLAFLREFYPEVYAVVPREIVSQSANPESSSVEASPRSCPSESGRSSPAHSEASRMEAESATESSSEVTDDDGFETVVSKKRKGKRVKTSLPVKRASLESPTRPARAKTAASPVTSQAPMTSSAPAAPEARKVKPPPPVILQDNPYPEARVRLRSFSEPVIAALSIEDGLTSPPPPTGYAVKAYKANS</sequence>
<evidence type="ECO:0000313" key="3">
    <source>
        <dbReference type="Proteomes" id="UP000838878"/>
    </source>
</evidence>
<feature type="compositionally biased region" description="Basic residues" evidence="1">
    <location>
        <begin position="89"/>
        <end position="98"/>
    </location>
</feature>
<gene>
    <name evidence="2" type="ORF">BINO364_LOCUS15334</name>
</gene>
<dbReference type="EMBL" id="OV170228">
    <property type="protein sequence ID" value="CAH0730339.1"/>
    <property type="molecule type" value="Genomic_DNA"/>
</dbReference>
<dbReference type="AlphaFoldDB" id="A0A8J9V528"/>
<protein>
    <submittedName>
        <fullName evidence="2">Uncharacterized protein</fullName>
    </submittedName>
</protein>
<feature type="region of interest" description="Disordered" evidence="1">
    <location>
        <begin position="177"/>
        <end position="198"/>
    </location>
</feature>
<evidence type="ECO:0000313" key="2">
    <source>
        <dbReference type="EMBL" id="CAH0730339.1"/>
    </source>
</evidence>
<feature type="compositionally biased region" description="Polar residues" evidence="1">
    <location>
        <begin position="122"/>
        <end position="134"/>
    </location>
</feature>
<accession>A0A8J9V528</accession>
<evidence type="ECO:0000256" key="1">
    <source>
        <dbReference type="SAM" id="MobiDB-lite"/>
    </source>
</evidence>